<dbReference type="Proteomes" id="UP001163321">
    <property type="component" value="Chromosome 3"/>
</dbReference>
<evidence type="ECO:0000313" key="1">
    <source>
        <dbReference type="EMBL" id="KAI9914810.1"/>
    </source>
</evidence>
<sequence length="193" mass="21639">MMIFSQVSLSYISALTPGIRHPFNYADMQSTLHFFVSFPSPTAGFYSTICTCGGGRSVLVFLKNLTSPEHRVFNDLCAHYGRTKEEISERIIKDPTFKKALRPKSPPPSPEHVMFAGAALPRGSSREFLAFHTSHIFYQLMPPPPRIQMHFSGWNCVFWLSCLSGDDLMLHADDPLAAQQRDLPDETCRSPSG</sequence>
<reference evidence="1 2" key="1">
    <citation type="journal article" date="2022" name="bioRxiv">
        <title>The genome of the oomycete Peronosclerospora sorghi, a cosmopolitan pathogen of maize and sorghum, is inflated with dispersed pseudogenes.</title>
        <authorList>
            <person name="Fletcher K."/>
            <person name="Martin F."/>
            <person name="Isakeit T."/>
            <person name="Cavanaugh K."/>
            <person name="Magill C."/>
            <person name="Michelmore R."/>
        </authorList>
    </citation>
    <scope>NUCLEOTIDE SEQUENCE [LARGE SCALE GENOMIC DNA]</scope>
    <source>
        <strain evidence="1">P6</strain>
    </source>
</reference>
<organism evidence="1 2">
    <name type="scientific">Peronosclerospora sorghi</name>
    <dbReference type="NCBI Taxonomy" id="230839"/>
    <lineage>
        <taxon>Eukaryota</taxon>
        <taxon>Sar</taxon>
        <taxon>Stramenopiles</taxon>
        <taxon>Oomycota</taxon>
        <taxon>Peronosporomycetes</taxon>
        <taxon>Peronosporales</taxon>
        <taxon>Peronosporaceae</taxon>
        <taxon>Peronosclerospora</taxon>
    </lineage>
</organism>
<evidence type="ECO:0000313" key="2">
    <source>
        <dbReference type="Proteomes" id="UP001163321"/>
    </source>
</evidence>
<protein>
    <submittedName>
        <fullName evidence="1">Uncharacterized protein</fullName>
    </submittedName>
</protein>
<dbReference type="EMBL" id="CM047582">
    <property type="protein sequence ID" value="KAI9914810.1"/>
    <property type="molecule type" value="Genomic_DNA"/>
</dbReference>
<proteinExistence type="predicted"/>
<gene>
    <name evidence="1" type="ORF">PsorP6_008030</name>
</gene>
<keyword evidence="2" id="KW-1185">Reference proteome</keyword>
<accession>A0ACC0W9J9</accession>
<comment type="caution">
    <text evidence="1">The sequence shown here is derived from an EMBL/GenBank/DDBJ whole genome shotgun (WGS) entry which is preliminary data.</text>
</comment>
<name>A0ACC0W9J9_9STRA</name>